<dbReference type="PANTHER" id="PTHR26379:SF282">
    <property type="entry name" value="OS04G0433000 PROTEIN"/>
    <property type="match status" value="1"/>
</dbReference>
<evidence type="ECO:0000256" key="1">
    <source>
        <dbReference type="SAM" id="MobiDB-lite"/>
    </source>
</evidence>
<feature type="region of interest" description="Disordered" evidence="1">
    <location>
        <begin position="361"/>
        <end position="405"/>
    </location>
</feature>
<dbReference type="InterPro" id="IPR002083">
    <property type="entry name" value="MATH/TRAF_dom"/>
</dbReference>
<feature type="compositionally biased region" description="Basic and acidic residues" evidence="1">
    <location>
        <begin position="118"/>
        <end position="127"/>
    </location>
</feature>
<feature type="region of interest" description="Disordered" evidence="1">
    <location>
        <begin position="294"/>
        <end position="317"/>
    </location>
</feature>
<feature type="region of interest" description="Disordered" evidence="1">
    <location>
        <begin position="92"/>
        <end position="127"/>
    </location>
</feature>
<dbReference type="Pfam" id="PF22486">
    <property type="entry name" value="MATH_2"/>
    <property type="match status" value="1"/>
</dbReference>
<dbReference type="Gene3D" id="2.60.210.10">
    <property type="entry name" value="Apoptosis, Tumor Necrosis Factor Receptor Associated Protein 2, Chain A"/>
    <property type="match status" value="1"/>
</dbReference>
<dbReference type="CDD" id="cd00121">
    <property type="entry name" value="MATH"/>
    <property type="match status" value="1"/>
</dbReference>
<dbReference type="EMBL" id="JACEFO010002268">
    <property type="protein sequence ID" value="KAF8670020.1"/>
    <property type="molecule type" value="Genomic_DNA"/>
</dbReference>
<protein>
    <recommendedName>
        <fullName evidence="2">MATH domain-containing protein</fullName>
    </recommendedName>
</protein>
<name>A0A835AWG3_9POAL</name>
<dbReference type="InterPro" id="IPR008974">
    <property type="entry name" value="TRAF-like"/>
</dbReference>
<dbReference type="PANTHER" id="PTHR26379">
    <property type="entry name" value="BTB/POZ AND MATH DOMAIN-CONTAINING PROTEIN 1"/>
    <property type="match status" value="1"/>
</dbReference>
<dbReference type="AlphaFoldDB" id="A0A835AWG3"/>
<organism evidence="3 4">
    <name type="scientific">Digitaria exilis</name>
    <dbReference type="NCBI Taxonomy" id="1010633"/>
    <lineage>
        <taxon>Eukaryota</taxon>
        <taxon>Viridiplantae</taxon>
        <taxon>Streptophyta</taxon>
        <taxon>Embryophyta</taxon>
        <taxon>Tracheophyta</taxon>
        <taxon>Spermatophyta</taxon>
        <taxon>Magnoliopsida</taxon>
        <taxon>Liliopsida</taxon>
        <taxon>Poales</taxon>
        <taxon>Poaceae</taxon>
        <taxon>PACMAD clade</taxon>
        <taxon>Panicoideae</taxon>
        <taxon>Panicodae</taxon>
        <taxon>Paniceae</taxon>
        <taxon>Anthephorinae</taxon>
        <taxon>Digitaria</taxon>
    </lineage>
</organism>
<comment type="caution">
    <text evidence="3">The sequence shown here is derived from an EMBL/GenBank/DDBJ whole genome shotgun (WGS) entry which is preliminary data.</text>
</comment>
<proteinExistence type="predicted"/>
<keyword evidence="4" id="KW-1185">Reference proteome</keyword>
<gene>
    <name evidence="3" type="ORF">HU200_051208</name>
</gene>
<evidence type="ECO:0000259" key="2">
    <source>
        <dbReference type="PROSITE" id="PS50144"/>
    </source>
</evidence>
<evidence type="ECO:0000313" key="3">
    <source>
        <dbReference type="EMBL" id="KAF8670020.1"/>
    </source>
</evidence>
<dbReference type="Gramene" id="Dexi6A01G0004470.1">
    <property type="protein sequence ID" value="Dexi6A01G0004470.1:cds"/>
    <property type="gene ID" value="Dexi6A01G0004470"/>
</dbReference>
<dbReference type="GO" id="GO:0016567">
    <property type="term" value="P:protein ubiquitination"/>
    <property type="evidence" value="ECO:0007669"/>
    <property type="project" value="InterPro"/>
</dbReference>
<dbReference type="SUPFAM" id="SSF49599">
    <property type="entry name" value="TRAF domain-like"/>
    <property type="match status" value="1"/>
</dbReference>
<feature type="domain" description="MATH" evidence="2">
    <location>
        <begin position="192"/>
        <end position="347"/>
    </location>
</feature>
<dbReference type="InterPro" id="IPR045005">
    <property type="entry name" value="BPM1-6"/>
</dbReference>
<accession>A0A835AWG3</accession>
<reference evidence="3" key="1">
    <citation type="submission" date="2020-07" db="EMBL/GenBank/DDBJ databases">
        <title>Genome sequence and genetic diversity analysis of an under-domesticated orphan crop, white fonio (Digitaria exilis).</title>
        <authorList>
            <person name="Bennetzen J.L."/>
            <person name="Chen S."/>
            <person name="Ma X."/>
            <person name="Wang X."/>
            <person name="Yssel A.E.J."/>
            <person name="Chaluvadi S.R."/>
            <person name="Johnson M."/>
            <person name="Gangashetty P."/>
            <person name="Hamidou F."/>
            <person name="Sanogo M.D."/>
            <person name="Zwaenepoel A."/>
            <person name="Wallace J."/>
            <person name="Van De Peer Y."/>
            <person name="Van Deynze A."/>
        </authorList>
    </citation>
    <scope>NUCLEOTIDE SEQUENCE</scope>
    <source>
        <tissue evidence="3">Leaves</tissue>
    </source>
</reference>
<sequence length="419" mass="44854">MTPPATPRTISLQRGHLHGPYLVAAASTRDVATFIVLEEGDDKGPTGKNPASCGYVDFITKEDLGRWRPWPSGPGANLGIWSTRQQCSRRQRMCGGYSSDEGLESDGEDGGGGGSRGGRRDQSPPRDKEFIGQCLAERDDEGWPAPAAVDSSCDAMFDFVLYSHDDGLSKSVVNVVAEASRSAVAVVAKAARGFQLLRIDGYSLTTTLPGGEHISSAAFTIGGRSWCVDYYPNGVDASTDSDSDAIAVYLRLVDGTHTGRKERVRADYKFSLLDAVGNAAYELPAERGMFVAPSGGGGDYGQEGDNEGPTGKNPASCGYADFITKDNLERRRESLIREDSLAIRCDVGVVEVEAMAVGPKQQRNRRQRVCGGGYSSDEGPVSDEEDDGGGSLGGHRRGQPPPNDKEFVCRCLAAHLRKY</sequence>
<dbReference type="Proteomes" id="UP000636709">
    <property type="component" value="Unassembled WGS sequence"/>
</dbReference>
<dbReference type="PROSITE" id="PS50144">
    <property type="entry name" value="MATH"/>
    <property type="match status" value="1"/>
</dbReference>
<evidence type="ECO:0000313" key="4">
    <source>
        <dbReference type="Proteomes" id="UP000636709"/>
    </source>
</evidence>